<evidence type="ECO:0000256" key="1">
    <source>
        <dbReference type="SAM" id="MobiDB-lite"/>
    </source>
</evidence>
<keyword evidence="2" id="KW-0472">Membrane</keyword>
<accession>A0A5C5ZVL6</accession>
<dbReference type="EMBL" id="SJPQ01000001">
    <property type="protein sequence ID" value="TWT91098.1"/>
    <property type="molecule type" value="Genomic_DNA"/>
</dbReference>
<gene>
    <name evidence="3" type="ORF">Mal64_14970</name>
</gene>
<feature type="transmembrane region" description="Helical" evidence="2">
    <location>
        <begin position="42"/>
        <end position="59"/>
    </location>
</feature>
<sequence length="61" mass="6568">MITQPPAPIAMSELDRPPNDDSEFDFELAASYVRRTIAERPAAALATALAAGLAIGWVLKR</sequence>
<proteinExistence type="predicted"/>
<dbReference type="AlphaFoldDB" id="A0A5C5ZVL6"/>
<evidence type="ECO:0000313" key="3">
    <source>
        <dbReference type="EMBL" id="TWT91098.1"/>
    </source>
</evidence>
<comment type="caution">
    <text evidence="3">The sequence shown here is derived from an EMBL/GenBank/DDBJ whole genome shotgun (WGS) entry which is preliminary data.</text>
</comment>
<feature type="region of interest" description="Disordered" evidence="1">
    <location>
        <begin position="1"/>
        <end position="21"/>
    </location>
</feature>
<dbReference type="Proteomes" id="UP000315440">
    <property type="component" value="Unassembled WGS sequence"/>
</dbReference>
<keyword evidence="2" id="KW-0812">Transmembrane</keyword>
<evidence type="ECO:0000313" key="4">
    <source>
        <dbReference type="Proteomes" id="UP000315440"/>
    </source>
</evidence>
<keyword evidence="2" id="KW-1133">Transmembrane helix</keyword>
<keyword evidence="4" id="KW-1185">Reference proteome</keyword>
<evidence type="ECO:0000256" key="2">
    <source>
        <dbReference type="SAM" id="Phobius"/>
    </source>
</evidence>
<organism evidence="3 4">
    <name type="scientific">Pseudobythopirellula maris</name>
    <dbReference type="NCBI Taxonomy" id="2527991"/>
    <lineage>
        <taxon>Bacteria</taxon>
        <taxon>Pseudomonadati</taxon>
        <taxon>Planctomycetota</taxon>
        <taxon>Planctomycetia</taxon>
        <taxon>Pirellulales</taxon>
        <taxon>Lacipirellulaceae</taxon>
        <taxon>Pseudobythopirellula</taxon>
    </lineage>
</organism>
<protein>
    <submittedName>
        <fullName evidence="3">Uncharacterized protein</fullName>
    </submittedName>
</protein>
<reference evidence="3 4" key="1">
    <citation type="submission" date="2019-02" db="EMBL/GenBank/DDBJ databases">
        <title>Deep-cultivation of Planctomycetes and their phenomic and genomic characterization uncovers novel biology.</title>
        <authorList>
            <person name="Wiegand S."/>
            <person name="Jogler M."/>
            <person name="Boedeker C."/>
            <person name="Pinto D."/>
            <person name="Vollmers J."/>
            <person name="Rivas-Marin E."/>
            <person name="Kohn T."/>
            <person name="Peeters S.H."/>
            <person name="Heuer A."/>
            <person name="Rast P."/>
            <person name="Oberbeckmann S."/>
            <person name="Bunk B."/>
            <person name="Jeske O."/>
            <person name="Meyerdierks A."/>
            <person name="Storesund J.E."/>
            <person name="Kallscheuer N."/>
            <person name="Luecker S."/>
            <person name="Lage O.M."/>
            <person name="Pohl T."/>
            <person name="Merkel B.J."/>
            <person name="Hornburger P."/>
            <person name="Mueller R.-W."/>
            <person name="Bruemmer F."/>
            <person name="Labrenz M."/>
            <person name="Spormann A.M."/>
            <person name="Op Den Camp H."/>
            <person name="Overmann J."/>
            <person name="Amann R."/>
            <person name="Jetten M.S.M."/>
            <person name="Mascher T."/>
            <person name="Medema M.H."/>
            <person name="Devos D.P."/>
            <person name="Kaster A.-K."/>
            <person name="Ovreas L."/>
            <person name="Rohde M."/>
            <person name="Galperin M.Y."/>
            <person name="Jogler C."/>
        </authorList>
    </citation>
    <scope>NUCLEOTIDE SEQUENCE [LARGE SCALE GENOMIC DNA]</scope>
    <source>
        <strain evidence="3 4">Mal64</strain>
    </source>
</reference>
<name>A0A5C5ZVL6_9BACT</name>